<feature type="domain" description="K Homology" evidence="1">
    <location>
        <begin position="82"/>
        <end position="129"/>
    </location>
</feature>
<name>A0A6C0K5U5_9ZZZZ</name>
<dbReference type="GO" id="GO:0003723">
    <property type="term" value="F:RNA binding"/>
    <property type="evidence" value="ECO:0007669"/>
    <property type="project" value="InterPro"/>
</dbReference>
<organism evidence="2">
    <name type="scientific">viral metagenome</name>
    <dbReference type="NCBI Taxonomy" id="1070528"/>
    <lineage>
        <taxon>unclassified sequences</taxon>
        <taxon>metagenomes</taxon>
        <taxon>organismal metagenomes</taxon>
    </lineage>
</organism>
<sequence length="163" mass="18418">MESPFSNFFCLFCLFSIMQIMPSPITKIEPVHPGYMWHYTLGADNEISVELRWTPLSGIYSPPLFETGIYMLTLAVPKWFPTGLLIGKNGVHFKAITENTGCHYLFVRHGVIEIWGTGVAPTHALQALQQRAVHVHVQSLSLPRIPGPCWEGYKKCAQKMQMV</sequence>
<dbReference type="Pfam" id="PF00013">
    <property type="entry name" value="KH_1"/>
    <property type="match status" value="1"/>
</dbReference>
<dbReference type="SUPFAM" id="SSF54791">
    <property type="entry name" value="Eukaryotic type KH-domain (KH-domain type I)"/>
    <property type="match status" value="1"/>
</dbReference>
<protein>
    <recommendedName>
        <fullName evidence="1">K Homology domain-containing protein</fullName>
    </recommendedName>
</protein>
<dbReference type="AlphaFoldDB" id="A0A6C0K5U5"/>
<dbReference type="InterPro" id="IPR036612">
    <property type="entry name" value="KH_dom_type_1_sf"/>
</dbReference>
<dbReference type="EMBL" id="MN740785">
    <property type="protein sequence ID" value="QHU11454.1"/>
    <property type="molecule type" value="Genomic_DNA"/>
</dbReference>
<accession>A0A6C0K5U5</accession>
<evidence type="ECO:0000313" key="2">
    <source>
        <dbReference type="EMBL" id="QHU11454.1"/>
    </source>
</evidence>
<proteinExistence type="predicted"/>
<dbReference type="InterPro" id="IPR004088">
    <property type="entry name" value="KH_dom_type_1"/>
</dbReference>
<reference evidence="2" key="1">
    <citation type="journal article" date="2020" name="Nature">
        <title>Giant virus diversity and host interactions through global metagenomics.</title>
        <authorList>
            <person name="Schulz F."/>
            <person name="Roux S."/>
            <person name="Paez-Espino D."/>
            <person name="Jungbluth S."/>
            <person name="Walsh D.A."/>
            <person name="Denef V.J."/>
            <person name="McMahon K.D."/>
            <person name="Konstantinidis K.T."/>
            <person name="Eloe-Fadrosh E.A."/>
            <person name="Kyrpides N.C."/>
            <person name="Woyke T."/>
        </authorList>
    </citation>
    <scope>NUCLEOTIDE SEQUENCE</scope>
    <source>
        <strain evidence="2">GVMAG-S-1101169-75</strain>
    </source>
</reference>
<evidence type="ECO:0000259" key="1">
    <source>
        <dbReference type="Pfam" id="PF00013"/>
    </source>
</evidence>